<dbReference type="Gene3D" id="2.130.10.10">
    <property type="entry name" value="YVTN repeat-like/Quinoprotein amine dehydrogenase"/>
    <property type="match status" value="2"/>
</dbReference>
<evidence type="ECO:0000313" key="4">
    <source>
        <dbReference type="EMBL" id="QDU43841.1"/>
    </source>
</evidence>
<dbReference type="RefSeq" id="WP_145376128.1">
    <property type="nucleotide sequence ID" value="NZ_CP036276.1"/>
</dbReference>
<dbReference type="InterPro" id="IPR011047">
    <property type="entry name" value="Quinoprotein_ADH-like_sf"/>
</dbReference>
<evidence type="ECO:0000256" key="1">
    <source>
        <dbReference type="ARBA" id="ARBA00022574"/>
    </source>
</evidence>
<dbReference type="PANTHER" id="PTHR19848:SF8">
    <property type="entry name" value="F-BOX AND WD REPEAT DOMAIN CONTAINING 7"/>
    <property type="match status" value="1"/>
</dbReference>
<dbReference type="InterPro" id="IPR001680">
    <property type="entry name" value="WD40_rpt"/>
</dbReference>
<dbReference type="EMBL" id="CP036276">
    <property type="protein sequence ID" value="QDU43841.1"/>
    <property type="molecule type" value="Genomic_DNA"/>
</dbReference>
<evidence type="ECO:0000256" key="2">
    <source>
        <dbReference type="ARBA" id="ARBA00022737"/>
    </source>
</evidence>
<gene>
    <name evidence="4" type="ORF">Mal52_23180</name>
</gene>
<reference evidence="4 5" key="1">
    <citation type="submission" date="2019-02" db="EMBL/GenBank/DDBJ databases">
        <title>Deep-cultivation of Planctomycetes and their phenomic and genomic characterization uncovers novel biology.</title>
        <authorList>
            <person name="Wiegand S."/>
            <person name="Jogler M."/>
            <person name="Boedeker C."/>
            <person name="Pinto D."/>
            <person name="Vollmers J."/>
            <person name="Rivas-Marin E."/>
            <person name="Kohn T."/>
            <person name="Peeters S.H."/>
            <person name="Heuer A."/>
            <person name="Rast P."/>
            <person name="Oberbeckmann S."/>
            <person name="Bunk B."/>
            <person name="Jeske O."/>
            <person name="Meyerdierks A."/>
            <person name="Storesund J.E."/>
            <person name="Kallscheuer N."/>
            <person name="Luecker S."/>
            <person name="Lage O.M."/>
            <person name="Pohl T."/>
            <person name="Merkel B.J."/>
            <person name="Hornburger P."/>
            <person name="Mueller R.-W."/>
            <person name="Bruemmer F."/>
            <person name="Labrenz M."/>
            <person name="Spormann A.M."/>
            <person name="Op den Camp H."/>
            <person name="Overmann J."/>
            <person name="Amann R."/>
            <person name="Jetten M.S.M."/>
            <person name="Mascher T."/>
            <person name="Medema M.H."/>
            <person name="Devos D.P."/>
            <person name="Kaster A.-K."/>
            <person name="Ovreas L."/>
            <person name="Rohde M."/>
            <person name="Galperin M.Y."/>
            <person name="Jogler C."/>
        </authorList>
    </citation>
    <scope>NUCLEOTIDE SEQUENCE [LARGE SCALE GENOMIC DNA]</scope>
    <source>
        <strain evidence="4 5">Mal52</strain>
    </source>
</reference>
<dbReference type="Proteomes" id="UP000319383">
    <property type="component" value="Chromosome"/>
</dbReference>
<dbReference type="SUPFAM" id="SSF50998">
    <property type="entry name" value="Quinoprotein alcohol dehydrogenase-like"/>
    <property type="match status" value="1"/>
</dbReference>
<keyword evidence="5" id="KW-1185">Reference proteome</keyword>
<keyword evidence="2" id="KW-0677">Repeat</keyword>
<sequence>MVTPATSVLALCSLIHGFAPPENQPETITIRTHGENAGIVDVQEVDQGNVILALDVEGCVRAWDRNTPKLLWEKIDVVWSPHLSLTLSPDKKLLATAQQGSEVVWIYDAITGAERHKLAGNDSWVFKTVFSPDGSQLACAAGGNIALWDTNHGKLLRTLSLQKEPVAPLIAMDFSPDGKMLAAPRDDGSIGLFDYRTGKLLKSLKPPLTEGVDWTVALTFSPNGKYLVSLGQLLGVTWWNLETGDHMDVSRRYSEKKQEINFDSSTGFSLVGTVFSPDGEEIISNHYNKGKLATAKIWNLKLGANTQSFPLNGEVGLFSSCFDDSGKHVATAVIESDKINDPNAVAQVDVWKKSSGKSLRTLEIPVGMITALRFNKTGNSLLMGCANGEIRVWNWKPERENSTK</sequence>
<dbReference type="AlphaFoldDB" id="A0A517ZN07"/>
<dbReference type="SMART" id="SM00320">
    <property type="entry name" value="WD40"/>
    <property type="match status" value="5"/>
</dbReference>
<protein>
    <submittedName>
        <fullName evidence="4">WD domain, G-beta repeat</fullName>
    </submittedName>
</protein>
<dbReference type="PANTHER" id="PTHR19848">
    <property type="entry name" value="WD40 REPEAT PROTEIN"/>
    <property type="match status" value="1"/>
</dbReference>
<dbReference type="KEGG" id="sdyn:Mal52_23180"/>
<dbReference type="InterPro" id="IPR015943">
    <property type="entry name" value="WD40/YVTN_repeat-like_dom_sf"/>
</dbReference>
<keyword evidence="1 3" id="KW-0853">WD repeat</keyword>
<evidence type="ECO:0000313" key="5">
    <source>
        <dbReference type="Proteomes" id="UP000319383"/>
    </source>
</evidence>
<organism evidence="4 5">
    <name type="scientific">Symmachiella dynata</name>
    <dbReference type="NCBI Taxonomy" id="2527995"/>
    <lineage>
        <taxon>Bacteria</taxon>
        <taxon>Pseudomonadati</taxon>
        <taxon>Planctomycetota</taxon>
        <taxon>Planctomycetia</taxon>
        <taxon>Planctomycetales</taxon>
        <taxon>Planctomycetaceae</taxon>
        <taxon>Symmachiella</taxon>
    </lineage>
</organism>
<dbReference type="PROSITE" id="PS50082">
    <property type="entry name" value="WD_REPEATS_2"/>
    <property type="match status" value="1"/>
</dbReference>
<name>A0A517ZN07_9PLAN</name>
<proteinExistence type="predicted"/>
<dbReference type="Pfam" id="PF00400">
    <property type="entry name" value="WD40"/>
    <property type="match status" value="3"/>
</dbReference>
<accession>A0A517ZN07</accession>
<evidence type="ECO:0000256" key="3">
    <source>
        <dbReference type="PROSITE-ProRule" id="PRU00221"/>
    </source>
</evidence>
<feature type="repeat" description="WD" evidence="3">
    <location>
        <begin position="369"/>
        <end position="403"/>
    </location>
</feature>